<comment type="caution">
    <text evidence="2">The sequence shown here is derived from an EMBL/GenBank/DDBJ whole genome shotgun (WGS) entry which is preliminary data.</text>
</comment>
<dbReference type="InterPro" id="IPR000182">
    <property type="entry name" value="GNAT_dom"/>
</dbReference>
<evidence type="ECO:0000313" key="2">
    <source>
        <dbReference type="EMBL" id="MCE7027049.1"/>
    </source>
</evidence>
<organism evidence="2 3">
    <name type="scientific">Jiella avicenniae</name>
    <dbReference type="NCBI Taxonomy" id="2907202"/>
    <lineage>
        <taxon>Bacteria</taxon>
        <taxon>Pseudomonadati</taxon>
        <taxon>Pseudomonadota</taxon>
        <taxon>Alphaproteobacteria</taxon>
        <taxon>Hyphomicrobiales</taxon>
        <taxon>Aurantimonadaceae</taxon>
        <taxon>Jiella</taxon>
    </lineage>
</organism>
<proteinExistence type="predicted"/>
<dbReference type="PANTHER" id="PTHR43792:SF1">
    <property type="entry name" value="N-ACETYLTRANSFERASE DOMAIN-CONTAINING PROTEIN"/>
    <property type="match status" value="1"/>
</dbReference>
<evidence type="ECO:0000259" key="1">
    <source>
        <dbReference type="PROSITE" id="PS51186"/>
    </source>
</evidence>
<name>A0A9X1NZK7_9HYPH</name>
<dbReference type="Gene3D" id="3.40.630.30">
    <property type="match status" value="1"/>
</dbReference>
<dbReference type="GO" id="GO:0016747">
    <property type="term" value="F:acyltransferase activity, transferring groups other than amino-acyl groups"/>
    <property type="evidence" value="ECO:0007669"/>
    <property type="project" value="InterPro"/>
</dbReference>
<accession>A0A9X1NZK7</accession>
<evidence type="ECO:0000313" key="3">
    <source>
        <dbReference type="Proteomes" id="UP001139035"/>
    </source>
</evidence>
<dbReference type="EMBL" id="JAJUWU010000003">
    <property type="protein sequence ID" value="MCE7027049.1"/>
    <property type="molecule type" value="Genomic_DNA"/>
</dbReference>
<dbReference type="SUPFAM" id="SSF55729">
    <property type="entry name" value="Acyl-CoA N-acyltransferases (Nat)"/>
    <property type="match status" value="1"/>
</dbReference>
<gene>
    <name evidence="2" type="ORF">LZD57_03515</name>
</gene>
<reference evidence="2" key="1">
    <citation type="submission" date="2022-01" db="EMBL/GenBank/DDBJ databases">
        <title>Jiella avicenniae sp. nov., a novel endophytic bacterium isolated from bark of Avicennia marina.</title>
        <authorList>
            <person name="Tuo L."/>
        </authorList>
    </citation>
    <scope>NUCLEOTIDE SEQUENCE</scope>
    <source>
        <strain evidence="2">CBK1P-4</strain>
    </source>
</reference>
<dbReference type="Pfam" id="PF13302">
    <property type="entry name" value="Acetyltransf_3"/>
    <property type="match status" value="1"/>
</dbReference>
<dbReference type="InterPro" id="IPR051531">
    <property type="entry name" value="N-acetyltransferase"/>
</dbReference>
<dbReference type="InterPro" id="IPR016181">
    <property type="entry name" value="Acyl_CoA_acyltransferase"/>
</dbReference>
<keyword evidence="3" id="KW-1185">Reference proteome</keyword>
<dbReference type="PROSITE" id="PS51186">
    <property type="entry name" value="GNAT"/>
    <property type="match status" value="1"/>
</dbReference>
<dbReference type="AlphaFoldDB" id="A0A9X1NZK7"/>
<dbReference type="PANTHER" id="PTHR43792">
    <property type="entry name" value="GNAT FAMILY, PUTATIVE (AFU_ORTHOLOGUE AFUA_3G00765)-RELATED-RELATED"/>
    <property type="match status" value="1"/>
</dbReference>
<sequence>MRAPIVTLRTRLRPWAERNRPAFHRLNSDETVMRFFPFRRSQRESDALLDDLNRRLEDDGYSFLALEVEGSRQAVGMVGMARLDPNMPGAPGVEIGWRLLPEAWGMGFATEAAAACLDRAFAGPDALDEVVSFCVANNGASEAVMLRLGFSRGQDFDHPKVPAETHPELVRHRFYRLSRSDWLARRQGRPADLTGRPPRSAET</sequence>
<feature type="domain" description="N-acetyltransferase" evidence="1">
    <location>
        <begin position="10"/>
        <end position="176"/>
    </location>
</feature>
<dbReference type="Proteomes" id="UP001139035">
    <property type="component" value="Unassembled WGS sequence"/>
</dbReference>
<protein>
    <submittedName>
        <fullName evidence="2">GNAT family N-acetyltransferase</fullName>
    </submittedName>
</protein>